<feature type="region of interest" description="Disordered" evidence="1">
    <location>
        <begin position="1"/>
        <end position="81"/>
    </location>
</feature>
<feature type="transmembrane region" description="Helical" evidence="2">
    <location>
        <begin position="135"/>
        <end position="153"/>
    </location>
</feature>
<reference evidence="3" key="1">
    <citation type="submission" date="2020-09" db="EMBL/GenBank/DDBJ databases">
        <title>Comparative genome analyses of four rice-infecting Rhizoctonia solani isolates reveal extensive enrichment of homogalacturonan modification genes.</title>
        <authorList>
            <person name="Lee D.-Y."/>
            <person name="Jeon J."/>
            <person name="Kim K.-T."/>
            <person name="Cheong K."/>
            <person name="Song H."/>
            <person name="Choi G."/>
            <person name="Ko J."/>
            <person name="Opiyo S.O."/>
            <person name="Zuo S."/>
            <person name="Madhav S."/>
            <person name="Lee Y.-H."/>
            <person name="Wang G.-L."/>
        </authorList>
    </citation>
    <scope>NUCLEOTIDE SEQUENCE</scope>
    <source>
        <strain evidence="3">AG1-IA YN-7</strain>
    </source>
</reference>
<feature type="transmembrane region" description="Helical" evidence="2">
    <location>
        <begin position="371"/>
        <end position="390"/>
    </location>
</feature>
<dbReference type="AlphaFoldDB" id="A0A8H7HJV8"/>
<evidence type="ECO:0000313" key="3">
    <source>
        <dbReference type="EMBL" id="KAF8686542.1"/>
    </source>
</evidence>
<keyword evidence="2" id="KW-0812">Transmembrane</keyword>
<feature type="transmembrane region" description="Helical" evidence="2">
    <location>
        <begin position="651"/>
        <end position="671"/>
    </location>
</feature>
<evidence type="ECO:0000256" key="1">
    <source>
        <dbReference type="SAM" id="MobiDB-lite"/>
    </source>
</evidence>
<sequence length="720" mass="80704">MDRPNVSSNIDENQGNTASPVSTPRMNSNGEQSINKPAGRKSRWRSFSRDPFSPPSSEDLSNEPQNLVYQKPEGSEGAPRVELKHPGSKWIHLFYDLAWTASFASLAQKLYHISYSSPRYCGSGPLSIYFYTNDWFHFISIFLQLFIFGMLAATTNGYDVTAYISHSPGLDGLVSESDLSQLPDNLQLENFSAERTDLLSARTMALAFAITRILMIHVPDITFTAHIACVYARWGKGTKVQNHESWAQYVHRIIHPEMYAIVIGLIFSNMIFFAVVGVVFSEFGTTVAGASLKVGLWVGGFLLEIISHLWYPAMQKLKRPQPTKRTIGLPNPESLSGYFDTITTVILGEGINGFAGTLASILSIPGVGRAIAVNVVSTAFIIWFIAYIYFEGPHSGTTPKGEGIRRMIWMVMYLPLLASIFLLFVGMKNQFLLTAFISTIKASTAELRGLLNRAHFPNNITNSALWETNPTIKEFMFARKIIWSDEYQKLIEARGNSTNSQEWTENVHAWTSRLSLTIASMGKDGVPENVQTLVDTYYNVNSTFLNQDLRLQNQDPRLSMYSKILIELMDGSLQSARYILIFAAAILISLGLQSLAHSEIKANDPYQRAVITCRLIMGIVLSLLLLLNLGKYDDFFVPSNKLSQRIGVFQWLEAFWVLPTIAIAYGIQFLIEVTLTRFMDTTKENKRKNSDTEAARPPNLTSQSYYSEPDKDADYSGRQG</sequence>
<feature type="compositionally biased region" description="Polar residues" evidence="1">
    <location>
        <begin position="58"/>
        <end position="68"/>
    </location>
</feature>
<keyword evidence="2" id="KW-1133">Transmembrane helix</keyword>
<feature type="compositionally biased region" description="Polar residues" evidence="1">
    <location>
        <begin position="1"/>
        <end position="35"/>
    </location>
</feature>
<protein>
    <submittedName>
        <fullName evidence="3">Bacterial low temperature requirement A protein (LtrA)</fullName>
    </submittedName>
</protein>
<dbReference type="Proteomes" id="UP000650582">
    <property type="component" value="Unassembled WGS sequence"/>
</dbReference>
<comment type="caution">
    <text evidence="3">The sequence shown here is derived from an EMBL/GenBank/DDBJ whole genome shotgun (WGS) entry which is preliminary data.</text>
</comment>
<feature type="transmembrane region" description="Helical" evidence="2">
    <location>
        <begin position="609"/>
        <end position="630"/>
    </location>
</feature>
<dbReference type="EMBL" id="JACYCC010000010">
    <property type="protein sequence ID" value="KAF8686542.1"/>
    <property type="molecule type" value="Genomic_DNA"/>
</dbReference>
<feature type="transmembrane region" description="Helical" evidence="2">
    <location>
        <begin position="258"/>
        <end position="280"/>
    </location>
</feature>
<feature type="transmembrane region" description="Helical" evidence="2">
    <location>
        <begin position="578"/>
        <end position="597"/>
    </location>
</feature>
<accession>A0A8H7HJV8</accession>
<feature type="region of interest" description="Disordered" evidence="1">
    <location>
        <begin position="684"/>
        <end position="720"/>
    </location>
</feature>
<feature type="compositionally biased region" description="Basic and acidic residues" evidence="1">
    <location>
        <begin position="684"/>
        <end position="694"/>
    </location>
</feature>
<keyword evidence="2" id="KW-0472">Membrane</keyword>
<proteinExistence type="predicted"/>
<evidence type="ECO:0000256" key="2">
    <source>
        <dbReference type="SAM" id="Phobius"/>
    </source>
</evidence>
<organism evidence="3 4">
    <name type="scientific">Rhizoctonia solani</name>
    <dbReference type="NCBI Taxonomy" id="456999"/>
    <lineage>
        <taxon>Eukaryota</taxon>
        <taxon>Fungi</taxon>
        <taxon>Dikarya</taxon>
        <taxon>Basidiomycota</taxon>
        <taxon>Agaricomycotina</taxon>
        <taxon>Agaricomycetes</taxon>
        <taxon>Cantharellales</taxon>
        <taxon>Ceratobasidiaceae</taxon>
        <taxon>Rhizoctonia</taxon>
    </lineage>
</organism>
<feature type="transmembrane region" description="Helical" evidence="2">
    <location>
        <begin position="410"/>
        <end position="427"/>
    </location>
</feature>
<evidence type="ECO:0000313" key="4">
    <source>
        <dbReference type="Proteomes" id="UP000650582"/>
    </source>
</evidence>
<name>A0A8H7HJV8_9AGAM</name>
<feature type="compositionally biased region" description="Basic and acidic residues" evidence="1">
    <location>
        <begin position="708"/>
        <end position="720"/>
    </location>
</feature>
<gene>
    <name evidence="3" type="ORF">RHS04_00359</name>
</gene>
<feature type="transmembrane region" description="Helical" evidence="2">
    <location>
        <begin position="292"/>
        <end position="311"/>
    </location>
</feature>